<evidence type="ECO:0000313" key="9">
    <source>
        <dbReference type="EMBL" id="KAK6207812.1"/>
    </source>
</evidence>
<dbReference type="EMBL" id="JASAOK010000053">
    <property type="protein sequence ID" value="KAK6207812.1"/>
    <property type="molecule type" value="Genomic_DNA"/>
</dbReference>
<comment type="caution">
    <text evidence="8">Lacks conserved residue(s) required for the propagation of feature annotation.</text>
</comment>
<evidence type="ECO:0000256" key="3">
    <source>
        <dbReference type="ARBA" id="ARBA00022448"/>
    </source>
</evidence>
<dbReference type="GO" id="GO:0000007">
    <property type="term" value="F:low-affinity zinc ion transmembrane transporter activity"/>
    <property type="evidence" value="ECO:0007669"/>
    <property type="project" value="TreeGrafter"/>
</dbReference>
<feature type="transmembrane region" description="Helical" evidence="8">
    <location>
        <begin position="80"/>
        <end position="101"/>
    </location>
</feature>
<dbReference type="PANTHER" id="PTHR11040:SF69">
    <property type="entry name" value="ZINC-REGULATED TRANSPORTER 2"/>
    <property type="match status" value="1"/>
</dbReference>
<keyword evidence="4 8" id="KW-0812">Transmembrane</keyword>
<dbReference type="InterPro" id="IPR004698">
    <property type="entry name" value="Zn/Fe_permease_fun/pln"/>
</dbReference>
<proteinExistence type="inferred from homology"/>
<feature type="transmembrane region" description="Helical" evidence="8">
    <location>
        <begin position="234"/>
        <end position="255"/>
    </location>
</feature>
<evidence type="ECO:0000256" key="8">
    <source>
        <dbReference type="RuleBase" id="RU362088"/>
    </source>
</evidence>
<accession>A0AAV9SVC3</accession>
<dbReference type="Proteomes" id="UP001327957">
    <property type="component" value="Unassembled WGS sequence"/>
</dbReference>
<keyword evidence="5 8" id="KW-1133">Transmembrane helix</keyword>
<keyword evidence="10" id="KW-1185">Reference proteome</keyword>
<feature type="transmembrane region" description="Helical" evidence="8">
    <location>
        <begin position="47"/>
        <end position="68"/>
    </location>
</feature>
<sequence length="388" mass="41274">MNPLEISAVKLLALRQNEGAGAGAGAEEAVNECGAAAVDVSNKPLRIASIFIILVASLLGGFLPIFLARTTRMHVPKMTFFIFKYVGTGVIIATAWMHLLAPGVEALHNECLAPMLGEYDWAFAIGLMTVMVMFLIEMVASNVASSAFSHGHNHELGHGTVTVKSKDQATDGTSASDVCPHEAGDVERGAGFVDPKKVPGLPDDVSYPPGGRDHLGHARDHKEGDSHNGLAGQLIAIFILEFGVVFHSIFIGLVLATSDELVVLLIVLTFHQFFEGLGLGSRLATATWPSHGRWWPHILATIYGLSTPIAIAVGIAAKPNSAQTQTLVNGIFDSISAGILMYTGLVELLAHEFMFNPQMRNSPLKVQLFAFGCVALGACVMAVLANWA</sequence>
<feature type="transmembrane region" description="Helical" evidence="8">
    <location>
        <begin position="335"/>
        <end position="354"/>
    </location>
</feature>
<name>A0AAV9SVC3_9PEZI</name>
<gene>
    <name evidence="9" type="ORF">QIS74_12893</name>
</gene>
<dbReference type="NCBIfam" id="TIGR00820">
    <property type="entry name" value="zip"/>
    <property type="match status" value="1"/>
</dbReference>
<evidence type="ECO:0000256" key="1">
    <source>
        <dbReference type="ARBA" id="ARBA00004141"/>
    </source>
</evidence>
<feature type="transmembrane region" description="Helical" evidence="8">
    <location>
        <begin position="294"/>
        <end position="315"/>
    </location>
</feature>
<evidence type="ECO:0000256" key="6">
    <source>
        <dbReference type="ARBA" id="ARBA00023065"/>
    </source>
</evidence>
<keyword evidence="3 8" id="KW-0813">Transport</keyword>
<dbReference type="PANTHER" id="PTHR11040">
    <property type="entry name" value="ZINC/IRON TRANSPORTER"/>
    <property type="match status" value="1"/>
</dbReference>
<comment type="caution">
    <text evidence="9">The sequence shown here is derived from an EMBL/GenBank/DDBJ whole genome shotgun (WGS) entry which is preliminary data.</text>
</comment>
<comment type="subcellular location">
    <subcellularLocation>
        <location evidence="1 8">Membrane</location>
        <topology evidence="1 8">Multi-pass membrane protein</topology>
    </subcellularLocation>
</comment>
<reference evidence="9 10" key="1">
    <citation type="submission" date="2023-04" db="EMBL/GenBank/DDBJ databases">
        <title>Colletotrichum tabacum stain YC1 causing leaf anthracnose on Nicotiana tabacum(L.) cv.</title>
        <authorList>
            <person name="Ji Z."/>
            <person name="Wang M."/>
            <person name="Zhang J."/>
            <person name="Wang N."/>
            <person name="Zhou Z."/>
        </authorList>
    </citation>
    <scope>NUCLEOTIDE SEQUENCE [LARGE SCALE GENOMIC DNA]</scope>
    <source>
        <strain evidence="9 10">YC1</strain>
    </source>
</reference>
<evidence type="ECO:0000313" key="10">
    <source>
        <dbReference type="Proteomes" id="UP001327957"/>
    </source>
</evidence>
<comment type="similarity">
    <text evidence="2 8">Belongs to the ZIP transporter (TC 2.A.5) family.</text>
</comment>
<protein>
    <submittedName>
        <fullName evidence="9">ZIP zinc/iron transporter</fullName>
    </submittedName>
</protein>
<keyword evidence="7 8" id="KW-0472">Membrane</keyword>
<dbReference type="GO" id="GO:0005886">
    <property type="term" value="C:plasma membrane"/>
    <property type="evidence" value="ECO:0007669"/>
    <property type="project" value="TreeGrafter"/>
</dbReference>
<keyword evidence="6 8" id="KW-0406">Ion transport</keyword>
<evidence type="ECO:0000256" key="4">
    <source>
        <dbReference type="ARBA" id="ARBA00022692"/>
    </source>
</evidence>
<dbReference type="AlphaFoldDB" id="A0AAV9SVC3"/>
<feature type="transmembrane region" description="Helical" evidence="8">
    <location>
        <begin position="121"/>
        <end position="140"/>
    </location>
</feature>
<feature type="transmembrane region" description="Helical" evidence="8">
    <location>
        <begin position="366"/>
        <end position="387"/>
    </location>
</feature>
<dbReference type="Pfam" id="PF02535">
    <property type="entry name" value="Zip"/>
    <property type="match status" value="1"/>
</dbReference>
<dbReference type="GO" id="GO:0071578">
    <property type="term" value="P:zinc ion import across plasma membrane"/>
    <property type="evidence" value="ECO:0007669"/>
    <property type="project" value="TreeGrafter"/>
</dbReference>
<organism evidence="9 10">
    <name type="scientific">Colletotrichum tabaci</name>
    <dbReference type="NCBI Taxonomy" id="1209068"/>
    <lineage>
        <taxon>Eukaryota</taxon>
        <taxon>Fungi</taxon>
        <taxon>Dikarya</taxon>
        <taxon>Ascomycota</taxon>
        <taxon>Pezizomycotina</taxon>
        <taxon>Sordariomycetes</taxon>
        <taxon>Hypocreomycetidae</taxon>
        <taxon>Glomerellales</taxon>
        <taxon>Glomerellaceae</taxon>
        <taxon>Colletotrichum</taxon>
        <taxon>Colletotrichum destructivum species complex</taxon>
    </lineage>
</organism>
<evidence type="ECO:0000256" key="2">
    <source>
        <dbReference type="ARBA" id="ARBA00006939"/>
    </source>
</evidence>
<dbReference type="InterPro" id="IPR003689">
    <property type="entry name" value="ZIP"/>
</dbReference>
<evidence type="ECO:0000256" key="7">
    <source>
        <dbReference type="ARBA" id="ARBA00023136"/>
    </source>
</evidence>
<evidence type="ECO:0000256" key="5">
    <source>
        <dbReference type="ARBA" id="ARBA00022989"/>
    </source>
</evidence>